<protein>
    <recommendedName>
        <fullName evidence="4">DOMON domain-containing protein</fullName>
    </recommendedName>
</protein>
<evidence type="ECO:0000256" key="1">
    <source>
        <dbReference type="SAM" id="Phobius"/>
    </source>
</evidence>
<dbReference type="EMBL" id="CAXLJM020000027">
    <property type="protein sequence ID" value="CAL8094617.1"/>
    <property type="molecule type" value="Genomic_DNA"/>
</dbReference>
<sequence length="188" mass="21094">MDNSLTKTKMSLNGNGVHHIIGLDGSKNRLRIQGKAVLERENQPNITATYDYSTACADEFFEEDVNQLHCFELNKVALGMTIIKKDQIDPKTNGLTIPNGHQNGNSLMPYKINEGVPMLTDVIWSRMDIAQPDSTPNAYIIKQYYSKVQGPYLPHADKCNNFLCGFLSCCLIIGLAYVFVFLTNQLQM</sequence>
<dbReference type="Proteomes" id="UP001642540">
    <property type="component" value="Unassembled WGS sequence"/>
</dbReference>
<proteinExistence type="predicted"/>
<keyword evidence="1" id="KW-1133">Transmembrane helix</keyword>
<evidence type="ECO:0000313" key="3">
    <source>
        <dbReference type="Proteomes" id="UP001642540"/>
    </source>
</evidence>
<organism evidence="2 3">
    <name type="scientific">Orchesella dallaii</name>
    <dbReference type="NCBI Taxonomy" id="48710"/>
    <lineage>
        <taxon>Eukaryota</taxon>
        <taxon>Metazoa</taxon>
        <taxon>Ecdysozoa</taxon>
        <taxon>Arthropoda</taxon>
        <taxon>Hexapoda</taxon>
        <taxon>Collembola</taxon>
        <taxon>Entomobryomorpha</taxon>
        <taxon>Entomobryoidea</taxon>
        <taxon>Orchesellidae</taxon>
        <taxon>Orchesellinae</taxon>
        <taxon>Orchesella</taxon>
    </lineage>
</organism>
<keyword evidence="1" id="KW-0472">Membrane</keyword>
<feature type="transmembrane region" description="Helical" evidence="1">
    <location>
        <begin position="162"/>
        <end position="182"/>
    </location>
</feature>
<evidence type="ECO:0000313" key="2">
    <source>
        <dbReference type="EMBL" id="CAL8094617.1"/>
    </source>
</evidence>
<gene>
    <name evidence="2" type="ORF">ODALV1_LOCUS8836</name>
</gene>
<keyword evidence="3" id="KW-1185">Reference proteome</keyword>
<comment type="caution">
    <text evidence="2">The sequence shown here is derived from an EMBL/GenBank/DDBJ whole genome shotgun (WGS) entry which is preliminary data.</text>
</comment>
<evidence type="ECO:0008006" key="4">
    <source>
        <dbReference type="Google" id="ProtNLM"/>
    </source>
</evidence>
<keyword evidence="1" id="KW-0812">Transmembrane</keyword>
<name>A0ABP1Q9D9_9HEXA</name>
<reference evidence="2 3" key="1">
    <citation type="submission" date="2024-08" db="EMBL/GenBank/DDBJ databases">
        <authorList>
            <person name="Cucini C."/>
            <person name="Frati F."/>
        </authorList>
    </citation>
    <scope>NUCLEOTIDE SEQUENCE [LARGE SCALE GENOMIC DNA]</scope>
</reference>
<accession>A0ABP1Q9D9</accession>